<organism evidence="15 16">
    <name type="scientific">Romboutsia maritimum</name>
    <dbReference type="NCBI Taxonomy" id="2020948"/>
    <lineage>
        <taxon>Bacteria</taxon>
        <taxon>Bacillati</taxon>
        <taxon>Bacillota</taxon>
        <taxon>Clostridia</taxon>
        <taxon>Peptostreptococcales</taxon>
        <taxon>Peptostreptococcaceae</taxon>
        <taxon>Romboutsia</taxon>
    </lineage>
</organism>
<evidence type="ECO:0000256" key="1">
    <source>
        <dbReference type="ARBA" id="ARBA00000085"/>
    </source>
</evidence>
<dbReference type="InterPro" id="IPR005467">
    <property type="entry name" value="His_kinase_dom"/>
</dbReference>
<evidence type="ECO:0000256" key="6">
    <source>
        <dbReference type="ARBA" id="ARBA00022679"/>
    </source>
</evidence>
<dbReference type="PANTHER" id="PTHR45453:SF2">
    <property type="entry name" value="HISTIDINE KINASE"/>
    <property type="match status" value="1"/>
</dbReference>
<comment type="catalytic activity">
    <reaction evidence="1">
        <text>ATP + protein L-histidine = ADP + protein N-phospho-L-histidine.</text>
        <dbReference type="EC" id="2.7.13.3"/>
    </reaction>
</comment>
<dbReference type="InterPro" id="IPR036890">
    <property type="entry name" value="HATPase_C_sf"/>
</dbReference>
<dbReference type="CDD" id="cd00082">
    <property type="entry name" value="HisKA"/>
    <property type="match status" value="1"/>
</dbReference>
<dbReference type="EMBL" id="NOJZ02000007">
    <property type="protein sequence ID" value="RDY23887.1"/>
    <property type="molecule type" value="Genomic_DNA"/>
</dbReference>
<keyword evidence="5" id="KW-0597">Phosphoprotein</keyword>
<gene>
    <name evidence="15" type="ORF">CHF27_005920</name>
</gene>
<dbReference type="GO" id="GO:0004721">
    <property type="term" value="F:phosphoprotein phosphatase activity"/>
    <property type="evidence" value="ECO:0007669"/>
    <property type="project" value="TreeGrafter"/>
</dbReference>
<evidence type="ECO:0000256" key="12">
    <source>
        <dbReference type="SAM" id="Coils"/>
    </source>
</evidence>
<keyword evidence="11 13" id="KW-0472">Membrane</keyword>
<reference evidence="15 16" key="1">
    <citation type="journal article" date="2017" name="Genome Announc.">
        <title>Draft Genome Sequence of Romboutsia maritimum sp. nov. Strain CCRI-22766(T), Isolated from Coastal Estuarine Mud.</title>
        <authorList>
            <person name="Maheux A.F."/>
            <person name="Boudreau D.K."/>
            <person name="Berube E."/>
            <person name="Boissinot M."/>
            <person name="Raymond F."/>
            <person name="Brodeur S."/>
            <person name="Corbeil J."/>
            <person name="Brightwell G."/>
            <person name="Broda D."/>
            <person name="Omar R.F."/>
            <person name="Bergeron M.G."/>
        </authorList>
    </citation>
    <scope>NUCLEOTIDE SEQUENCE [LARGE SCALE GENOMIC DNA]</scope>
    <source>
        <strain evidence="15 16">CCRI-22766</strain>
    </source>
</reference>
<keyword evidence="4" id="KW-1003">Cell membrane</keyword>
<dbReference type="AlphaFoldDB" id="A0A255IFK5"/>
<dbReference type="InterPro" id="IPR003661">
    <property type="entry name" value="HisK_dim/P_dom"/>
</dbReference>
<sequence length="336" mass="39295">MNFIKYLNNIKLFLFLIIVVIIIFDLNIILDSSLSNILSSLIYINVLTLITTVIFLVIGYLSQKKKYKILFNYINNQSDEKKYAITDCFYKIIENKVNEHEEELNGLREELQEINDYMTKWVHEIKIPIAVLEIISKRVSEIEKEERLSKDINIEIKRIENLVDQALYTSRAGNYSSDFLIEEVNLSKVIKEVVKKHKYLFIYNKIEIEISNTDVNVLTDKKWITHIIEQIIDNSCKYTNKFGKIQIYTLKDDKGTQLHIKDNGIGIVPQDIDRIFDKGFTGENGRKRTKSTGMGLYISKKILHKLSHNIEVVSSANKFCDVYITFYNLSDYFNIT</sequence>
<keyword evidence="8 15" id="KW-0418">Kinase</keyword>
<evidence type="ECO:0000256" key="2">
    <source>
        <dbReference type="ARBA" id="ARBA00004651"/>
    </source>
</evidence>
<evidence type="ECO:0000313" key="16">
    <source>
        <dbReference type="Proteomes" id="UP000243494"/>
    </source>
</evidence>
<feature type="transmembrane region" description="Helical" evidence="13">
    <location>
        <begin position="12"/>
        <end position="30"/>
    </location>
</feature>
<proteinExistence type="predicted"/>
<dbReference type="PANTHER" id="PTHR45453">
    <property type="entry name" value="PHOSPHATE REGULON SENSOR PROTEIN PHOR"/>
    <property type="match status" value="1"/>
</dbReference>
<evidence type="ECO:0000256" key="9">
    <source>
        <dbReference type="ARBA" id="ARBA00022989"/>
    </source>
</evidence>
<dbReference type="GO" id="GO:0000155">
    <property type="term" value="F:phosphorelay sensor kinase activity"/>
    <property type="evidence" value="ECO:0007669"/>
    <property type="project" value="InterPro"/>
</dbReference>
<dbReference type="PRINTS" id="PR00344">
    <property type="entry name" value="BCTRLSENSOR"/>
</dbReference>
<evidence type="ECO:0000256" key="4">
    <source>
        <dbReference type="ARBA" id="ARBA00022475"/>
    </source>
</evidence>
<evidence type="ECO:0000256" key="10">
    <source>
        <dbReference type="ARBA" id="ARBA00023012"/>
    </source>
</evidence>
<evidence type="ECO:0000256" key="7">
    <source>
        <dbReference type="ARBA" id="ARBA00022692"/>
    </source>
</evidence>
<keyword evidence="12" id="KW-0175">Coiled coil</keyword>
<dbReference type="SUPFAM" id="SSF55874">
    <property type="entry name" value="ATPase domain of HSP90 chaperone/DNA topoisomerase II/histidine kinase"/>
    <property type="match status" value="1"/>
</dbReference>
<evidence type="ECO:0000259" key="14">
    <source>
        <dbReference type="PROSITE" id="PS50109"/>
    </source>
</evidence>
<dbReference type="Proteomes" id="UP000243494">
    <property type="component" value="Unassembled WGS sequence"/>
</dbReference>
<dbReference type="OrthoDB" id="9780487at2"/>
<comment type="caution">
    <text evidence="15">The sequence shown here is derived from an EMBL/GenBank/DDBJ whole genome shotgun (WGS) entry which is preliminary data.</text>
</comment>
<evidence type="ECO:0000256" key="5">
    <source>
        <dbReference type="ARBA" id="ARBA00022553"/>
    </source>
</evidence>
<feature type="coiled-coil region" evidence="12">
    <location>
        <begin position="90"/>
        <end position="117"/>
    </location>
</feature>
<keyword evidence="7 13" id="KW-0812">Transmembrane</keyword>
<dbReference type="GO" id="GO:0005886">
    <property type="term" value="C:plasma membrane"/>
    <property type="evidence" value="ECO:0007669"/>
    <property type="project" value="UniProtKB-SubCell"/>
</dbReference>
<keyword evidence="6" id="KW-0808">Transferase</keyword>
<feature type="domain" description="Histidine kinase" evidence="14">
    <location>
        <begin position="120"/>
        <end position="330"/>
    </location>
</feature>
<dbReference type="InterPro" id="IPR004358">
    <property type="entry name" value="Sig_transdc_His_kin-like_C"/>
</dbReference>
<dbReference type="InterPro" id="IPR050351">
    <property type="entry name" value="BphY/WalK/GraS-like"/>
</dbReference>
<dbReference type="SMART" id="SM00387">
    <property type="entry name" value="HATPase_c"/>
    <property type="match status" value="1"/>
</dbReference>
<protein>
    <recommendedName>
        <fullName evidence="3">histidine kinase</fullName>
        <ecNumber evidence="3">2.7.13.3</ecNumber>
    </recommendedName>
</protein>
<evidence type="ECO:0000256" key="13">
    <source>
        <dbReference type="SAM" id="Phobius"/>
    </source>
</evidence>
<dbReference type="Gene3D" id="3.30.565.10">
    <property type="entry name" value="Histidine kinase-like ATPase, C-terminal domain"/>
    <property type="match status" value="1"/>
</dbReference>
<evidence type="ECO:0000313" key="15">
    <source>
        <dbReference type="EMBL" id="RDY23887.1"/>
    </source>
</evidence>
<keyword evidence="16" id="KW-1185">Reference proteome</keyword>
<evidence type="ECO:0000256" key="3">
    <source>
        <dbReference type="ARBA" id="ARBA00012438"/>
    </source>
</evidence>
<comment type="subcellular location">
    <subcellularLocation>
        <location evidence="2">Cell membrane</location>
        <topology evidence="2">Multi-pass membrane protein</topology>
    </subcellularLocation>
</comment>
<dbReference type="PROSITE" id="PS50109">
    <property type="entry name" value="HIS_KIN"/>
    <property type="match status" value="1"/>
</dbReference>
<evidence type="ECO:0000256" key="11">
    <source>
        <dbReference type="ARBA" id="ARBA00023136"/>
    </source>
</evidence>
<dbReference type="RefSeq" id="WP_095405072.1">
    <property type="nucleotide sequence ID" value="NZ_NOJZ02000007.1"/>
</dbReference>
<evidence type="ECO:0000256" key="8">
    <source>
        <dbReference type="ARBA" id="ARBA00022777"/>
    </source>
</evidence>
<dbReference type="InterPro" id="IPR003594">
    <property type="entry name" value="HATPase_dom"/>
</dbReference>
<name>A0A255IFK5_9FIRM</name>
<feature type="transmembrane region" description="Helical" evidence="13">
    <location>
        <begin position="42"/>
        <end position="61"/>
    </location>
</feature>
<keyword evidence="9 13" id="KW-1133">Transmembrane helix</keyword>
<dbReference type="GO" id="GO:0016036">
    <property type="term" value="P:cellular response to phosphate starvation"/>
    <property type="evidence" value="ECO:0007669"/>
    <property type="project" value="TreeGrafter"/>
</dbReference>
<keyword evidence="10" id="KW-0902">Two-component regulatory system</keyword>
<dbReference type="EC" id="2.7.13.3" evidence="3"/>
<accession>A0A255IFK5</accession>
<dbReference type="Pfam" id="PF02518">
    <property type="entry name" value="HATPase_c"/>
    <property type="match status" value="1"/>
</dbReference>